<evidence type="ECO:0000313" key="3">
    <source>
        <dbReference type="EMBL" id="KAL0565420.1"/>
    </source>
</evidence>
<reference evidence="3 4" key="1">
    <citation type="submission" date="2024-02" db="EMBL/GenBank/DDBJ databases">
        <title>A draft genome for the cacao thread blight pathogen Marasmius crinis-equi.</title>
        <authorList>
            <person name="Cohen S.P."/>
            <person name="Baruah I.K."/>
            <person name="Amoako-Attah I."/>
            <person name="Bukari Y."/>
            <person name="Meinhardt L.W."/>
            <person name="Bailey B.A."/>
        </authorList>
    </citation>
    <scope>NUCLEOTIDE SEQUENCE [LARGE SCALE GENOMIC DNA]</scope>
    <source>
        <strain evidence="3 4">GH-76</strain>
    </source>
</reference>
<feature type="compositionally biased region" description="Polar residues" evidence="1">
    <location>
        <begin position="118"/>
        <end position="135"/>
    </location>
</feature>
<evidence type="ECO:0000313" key="4">
    <source>
        <dbReference type="Proteomes" id="UP001465976"/>
    </source>
</evidence>
<name>A0ABR3ERE1_9AGAR</name>
<organism evidence="3 4">
    <name type="scientific">Marasmius crinis-equi</name>
    <dbReference type="NCBI Taxonomy" id="585013"/>
    <lineage>
        <taxon>Eukaryota</taxon>
        <taxon>Fungi</taxon>
        <taxon>Dikarya</taxon>
        <taxon>Basidiomycota</taxon>
        <taxon>Agaricomycotina</taxon>
        <taxon>Agaricomycetes</taxon>
        <taxon>Agaricomycetidae</taxon>
        <taxon>Agaricales</taxon>
        <taxon>Marasmiineae</taxon>
        <taxon>Marasmiaceae</taxon>
        <taxon>Marasmius</taxon>
    </lineage>
</organism>
<keyword evidence="4" id="KW-1185">Reference proteome</keyword>
<proteinExistence type="predicted"/>
<dbReference type="EMBL" id="JBAHYK010002274">
    <property type="protein sequence ID" value="KAL0565420.1"/>
    <property type="molecule type" value="Genomic_DNA"/>
</dbReference>
<feature type="region of interest" description="Disordered" evidence="1">
    <location>
        <begin position="110"/>
        <end position="141"/>
    </location>
</feature>
<feature type="region of interest" description="Disordered" evidence="1">
    <location>
        <begin position="1"/>
        <end position="65"/>
    </location>
</feature>
<feature type="compositionally biased region" description="Polar residues" evidence="1">
    <location>
        <begin position="1"/>
        <end position="17"/>
    </location>
</feature>
<sequence>MSQQLNYGMQSFEQPSGFQPDLRTGSSSGRSLTALLHDDYASLTPEEREELEDDPEAPFSDMDEEYRSNCPATAEMNIPAARTSIGGAQTALPNATLAVGSSTSSTVDFQFPAASPATPMQPQRTDTDTSDSSFAGSGISRPLMMTPTAQALGVPEPPTTPMSGPALYSALGAGMDDGGLGTDVEENDGDGGDNSNADGSTSKKKRRRGFNAMNLSGIHHSIATLASHIYAVRTATGNPFPMQIRDVNAPHNPRDVLAASSWCEAVQLIFGQNQIIDGTGLMPSPGEMHEIKKRDTGVRGRFKMAARTRVPAQYHFLTTVEAETDIEMMSRDNRALVEKLKAEDSFVFQNPFAIDTPGTIYRNRVIKDIILDSLYNNRERSLGVVLQHIIADAMPLPAIALAATAVSLSYFID</sequence>
<accession>A0ABR3ERE1</accession>
<feature type="domain" description="DUF6532" evidence="2">
    <location>
        <begin position="226"/>
        <end position="407"/>
    </location>
</feature>
<protein>
    <recommendedName>
        <fullName evidence="2">DUF6532 domain-containing protein</fullName>
    </recommendedName>
</protein>
<feature type="compositionally biased region" description="Acidic residues" evidence="1">
    <location>
        <begin position="47"/>
        <end position="64"/>
    </location>
</feature>
<dbReference type="InterPro" id="IPR045341">
    <property type="entry name" value="DUF6532"/>
</dbReference>
<dbReference type="Pfam" id="PF20149">
    <property type="entry name" value="DUF6532"/>
    <property type="match status" value="1"/>
</dbReference>
<evidence type="ECO:0000259" key="2">
    <source>
        <dbReference type="Pfam" id="PF20149"/>
    </source>
</evidence>
<evidence type="ECO:0000256" key="1">
    <source>
        <dbReference type="SAM" id="MobiDB-lite"/>
    </source>
</evidence>
<comment type="caution">
    <text evidence="3">The sequence shown here is derived from an EMBL/GenBank/DDBJ whole genome shotgun (WGS) entry which is preliminary data.</text>
</comment>
<feature type="region of interest" description="Disordered" evidence="1">
    <location>
        <begin position="173"/>
        <end position="207"/>
    </location>
</feature>
<gene>
    <name evidence="3" type="ORF">V5O48_016605</name>
</gene>
<dbReference type="Proteomes" id="UP001465976">
    <property type="component" value="Unassembled WGS sequence"/>
</dbReference>